<proteinExistence type="predicted"/>
<evidence type="ECO:0000313" key="6">
    <source>
        <dbReference type="Proteomes" id="UP000218968"/>
    </source>
</evidence>
<dbReference type="RefSeq" id="WP_096297590.1">
    <property type="nucleotide sequence ID" value="NZ_CP023406.1"/>
</dbReference>
<feature type="repeat" description="ANK" evidence="3">
    <location>
        <begin position="117"/>
        <end position="149"/>
    </location>
</feature>
<dbReference type="PROSITE" id="PS50088">
    <property type="entry name" value="ANK_REPEAT"/>
    <property type="match status" value="3"/>
</dbReference>
<gene>
    <name evidence="5" type="ORF">CNR27_07300</name>
</gene>
<dbReference type="Gene3D" id="1.25.40.20">
    <property type="entry name" value="Ankyrin repeat-containing domain"/>
    <property type="match status" value="1"/>
</dbReference>
<evidence type="ECO:0000256" key="4">
    <source>
        <dbReference type="SAM" id="MobiDB-lite"/>
    </source>
</evidence>
<keyword evidence="2 3" id="KW-0040">ANK repeat</keyword>
<evidence type="ECO:0000256" key="3">
    <source>
        <dbReference type="PROSITE-ProRule" id="PRU00023"/>
    </source>
</evidence>
<accession>A0A290XE28</accession>
<protein>
    <submittedName>
        <fullName evidence="5">Uncharacterized protein</fullName>
    </submittedName>
</protein>
<feature type="repeat" description="ANK" evidence="3">
    <location>
        <begin position="84"/>
        <end position="116"/>
    </location>
</feature>
<evidence type="ECO:0000256" key="2">
    <source>
        <dbReference type="ARBA" id="ARBA00023043"/>
    </source>
</evidence>
<dbReference type="InterPro" id="IPR050776">
    <property type="entry name" value="Ank_Repeat/CDKN_Inhibitor"/>
</dbReference>
<organism evidence="5 6">
    <name type="scientific">Luteimonas chenhongjianii</name>
    <dbReference type="NCBI Taxonomy" id="2006110"/>
    <lineage>
        <taxon>Bacteria</taxon>
        <taxon>Pseudomonadati</taxon>
        <taxon>Pseudomonadota</taxon>
        <taxon>Gammaproteobacteria</taxon>
        <taxon>Lysobacterales</taxon>
        <taxon>Lysobacteraceae</taxon>
        <taxon>Luteimonas</taxon>
    </lineage>
</organism>
<dbReference type="Proteomes" id="UP000218968">
    <property type="component" value="Chromosome"/>
</dbReference>
<dbReference type="OrthoDB" id="671583at2"/>
<keyword evidence="6" id="KW-1185">Reference proteome</keyword>
<dbReference type="InterPro" id="IPR002110">
    <property type="entry name" value="Ankyrin_rpt"/>
</dbReference>
<dbReference type="AlphaFoldDB" id="A0A290XE28"/>
<feature type="repeat" description="ANK" evidence="3">
    <location>
        <begin position="51"/>
        <end position="83"/>
    </location>
</feature>
<dbReference type="Pfam" id="PF12796">
    <property type="entry name" value="Ank_2"/>
    <property type="match status" value="2"/>
</dbReference>
<name>A0A290XE28_9GAMM</name>
<feature type="region of interest" description="Disordered" evidence="4">
    <location>
        <begin position="162"/>
        <end position="201"/>
    </location>
</feature>
<reference evidence="6" key="1">
    <citation type="submission" date="2017-09" db="EMBL/GenBank/DDBJ databases">
        <title>Luteimonas liuhanmingii sp.nov., isolated from the intestinal contents of Tibetan Plateau Pika in Yushu, Qinghai Province, China.</title>
        <authorList>
            <person name="Gui Z."/>
        </authorList>
    </citation>
    <scope>NUCLEOTIDE SEQUENCE [LARGE SCALE GENOMIC DNA]</scope>
    <source>
        <strain evidence="6">100111</strain>
    </source>
</reference>
<dbReference type="KEGG" id="lum:CNR27_07300"/>
<keyword evidence="1" id="KW-0677">Repeat</keyword>
<dbReference type="InterPro" id="IPR036770">
    <property type="entry name" value="Ankyrin_rpt-contain_sf"/>
</dbReference>
<sequence>MTTHASVGPPELDDQTHALALELFQLVRAGDVARLSHLLGMGLVPNLRDSKGDSLLMLAAYHGRADAVRVLLRHGADPTLANDRAQTPLGAAAFKGDVDVLRALLEGGAPVDDHPEGGRTALMLAAMFDRVGMIDLLLAHGANPEHSGADGATALDLARAMGAEHAVERLSQPSKKSIPDAPQPAPDDRSYRTSRTARMQQ</sequence>
<evidence type="ECO:0000256" key="1">
    <source>
        <dbReference type="ARBA" id="ARBA00022737"/>
    </source>
</evidence>
<dbReference type="EMBL" id="CP023406">
    <property type="protein sequence ID" value="ATD67268.1"/>
    <property type="molecule type" value="Genomic_DNA"/>
</dbReference>
<dbReference type="SUPFAM" id="SSF48403">
    <property type="entry name" value="Ankyrin repeat"/>
    <property type="match status" value="1"/>
</dbReference>
<dbReference type="PROSITE" id="PS50297">
    <property type="entry name" value="ANK_REP_REGION"/>
    <property type="match status" value="3"/>
</dbReference>
<dbReference type="PANTHER" id="PTHR24201">
    <property type="entry name" value="ANK_REP_REGION DOMAIN-CONTAINING PROTEIN"/>
    <property type="match status" value="1"/>
</dbReference>
<dbReference type="SMART" id="SM00248">
    <property type="entry name" value="ANK"/>
    <property type="match status" value="4"/>
</dbReference>
<evidence type="ECO:0000313" key="5">
    <source>
        <dbReference type="EMBL" id="ATD67268.1"/>
    </source>
</evidence>